<comment type="caution">
    <text evidence="4">The sequence shown here is derived from an EMBL/GenBank/DDBJ whole genome shotgun (WGS) entry which is preliminary data.</text>
</comment>
<protein>
    <submittedName>
        <fullName evidence="4">2OG-Fe(II) oxygenase</fullName>
        <ecNumber evidence="4">1.14.11.-</ecNumber>
    </submittedName>
</protein>
<evidence type="ECO:0000256" key="1">
    <source>
        <dbReference type="ARBA" id="ARBA00022723"/>
    </source>
</evidence>
<dbReference type="InterPro" id="IPR045054">
    <property type="entry name" value="P4HA-like"/>
</dbReference>
<dbReference type="EC" id="1.14.11.-" evidence="4"/>
<evidence type="ECO:0000313" key="5">
    <source>
        <dbReference type="Proteomes" id="UP001266357"/>
    </source>
</evidence>
<accession>A0ABU3A2L8</accession>
<keyword evidence="4" id="KW-0560">Oxidoreductase</keyword>
<organism evidence="4 5">
    <name type="scientific">Thalassotalea castellviae</name>
    <dbReference type="NCBI Taxonomy" id="3075612"/>
    <lineage>
        <taxon>Bacteria</taxon>
        <taxon>Pseudomonadati</taxon>
        <taxon>Pseudomonadota</taxon>
        <taxon>Gammaproteobacteria</taxon>
        <taxon>Alteromonadales</taxon>
        <taxon>Colwelliaceae</taxon>
        <taxon>Thalassotalea</taxon>
    </lineage>
</organism>
<dbReference type="RefSeq" id="WP_311578852.1">
    <property type="nucleotide sequence ID" value="NZ_JAVRIF010000002.1"/>
</dbReference>
<name>A0ABU3A2L8_9GAMM</name>
<dbReference type="EMBL" id="JAVRIF010000002">
    <property type="protein sequence ID" value="MDT0603196.1"/>
    <property type="molecule type" value="Genomic_DNA"/>
</dbReference>
<dbReference type="Proteomes" id="UP001266357">
    <property type="component" value="Unassembled WGS sequence"/>
</dbReference>
<feature type="domain" description="Prolyl 4-hydroxylase alpha subunit Fe(2+) 2OG dioxygenase" evidence="3">
    <location>
        <begin position="131"/>
        <end position="220"/>
    </location>
</feature>
<reference evidence="4 5" key="1">
    <citation type="submission" date="2023-09" db="EMBL/GenBank/DDBJ databases">
        <authorList>
            <person name="Rey-Velasco X."/>
        </authorList>
    </citation>
    <scope>NUCLEOTIDE SEQUENCE [LARGE SCALE GENOMIC DNA]</scope>
    <source>
        <strain evidence="4 5">W431</strain>
    </source>
</reference>
<evidence type="ECO:0000313" key="4">
    <source>
        <dbReference type="EMBL" id="MDT0603196.1"/>
    </source>
</evidence>
<dbReference type="InterPro" id="IPR044862">
    <property type="entry name" value="Pro_4_hyd_alph_FE2OG_OXY"/>
</dbReference>
<gene>
    <name evidence="4" type="ORF">RM573_06275</name>
</gene>
<dbReference type="Pfam" id="PF13640">
    <property type="entry name" value="2OG-FeII_Oxy_3"/>
    <property type="match status" value="1"/>
</dbReference>
<dbReference type="Gene3D" id="2.60.120.620">
    <property type="entry name" value="q2cbj1_9rhob like domain"/>
    <property type="match status" value="1"/>
</dbReference>
<dbReference type="GO" id="GO:0016491">
    <property type="term" value="F:oxidoreductase activity"/>
    <property type="evidence" value="ECO:0007669"/>
    <property type="project" value="UniProtKB-KW"/>
</dbReference>
<evidence type="ECO:0000259" key="3">
    <source>
        <dbReference type="Pfam" id="PF13640"/>
    </source>
</evidence>
<dbReference type="PANTHER" id="PTHR10869">
    <property type="entry name" value="PROLYL 4-HYDROXYLASE ALPHA SUBUNIT"/>
    <property type="match status" value="1"/>
</dbReference>
<dbReference type="PANTHER" id="PTHR10869:SF246">
    <property type="entry name" value="TRANSMEMBRANE PROLYL 4-HYDROXYLASE"/>
    <property type="match status" value="1"/>
</dbReference>
<evidence type="ECO:0000256" key="2">
    <source>
        <dbReference type="ARBA" id="ARBA00023004"/>
    </source>
</evidence>
<keyword evidence="5" id="KW-1185">Reference proteome</keyword>
<keyword evidence="2" id="KW-0408">Iron</keyword>
<proteinExistence type="predicted"/>
<keyword evidence="1" id="KW-0479">Metal-binding</keyword>
<sequence>MTDFIEIYPETLSTTFCQEFIRSFEQSPYKNQGRTGGGVDTSKKLSQDIYLNQHHEFQEQLSHITQACTGKVMEYMSKYFFSLIGSISLVMEHPKTKQPVQLTEENFEEVGKPNILNLIKYLFRLAPINAQKYQQNAGNYKYWHSEIFPQQGHNDALHRTLLILLYLNDVEEGGETDFYYQKKSIKPKAGSMIIAPCGFTHTHRGNTPLSSDKYVLTSWVLYNPAERIYTPTK</sequence>